<dbReference type="InterPro" id="IPR014757">
    <property type="entry name" value="Tscrpt_reg_IclR_C"/>
</dbReference>
<dbReference type="Gene3D" id="3.30.450.40">
    <property type="match status" value="1"/>
</dbReference>
<keyword evidence="1" id="KW-0805">Transcription regulation</keyword>
<evidence type="ECO:0000256" key="3">
    <source>
        <dbReference type="ARBA" id="ARBA00023163"/>
    </source>
</evidence>
<accession>A0AB33T7W1</accession>
<dbReference type="SMART" id="SM00346">
    <property type="entry name" value="HTH_ICLR"/>
    <property type="match status" value="1"/>
</dbReference>
<evidence type="ECO:0000256" key="2">
    <source>
        <dbReference type="ARBA" id="ARBA00023125"/>
    </source>
</evidence>
<gene>
    <name evidence="6" type="primary">iclR_1</name>
    <name evidence="6" type="ORF">ERS075527_03201</name>
</gene>
<dbReference type="SUPFAM" id="SSF55781">
    <property type="entry name" value="GAF domain-like"/>
    <property type="match status" value="1"/>
</dbReference>
<name>A0AB33T7W1_9MYCO</name>
<dbReference type="PANTHER" id="PTHR30136:SF24">
    <property type="entry name" value="HTH-TYPE TRANSCRIPTIONAL REPRESSOR ALLR"/>
    <property type="match status" value="1"/>
</dbReference>
<dbReference type="GO" id="GO:0045892">
    <property type="term" value="P:negative regulation of DNA-templated transcription"/>
    <property type="evidence" value="ECO:0007669"/>
    <property type="project" value="TreeGrafter"/>
</dbReference>
<dbReference type="GO" id="GO:0003700">
    <property type="term" value="F:DNA-binding transcription factor activity"/>
    <property type="evidence" value="ECO:0007669"/>
    <property type="project" value="TreeGrafter"/>
</dbReference>
<dbReference type="InterPro" id="IPR036388">
    <property type="entry name" value="WH-like_DNA-bd_sf"/>
</dbReference>
<dbReference type="Pfam" id="PF01614">
    <property type="entry name" value="IclR_C"/>
    <property type="match status" value="1"/>
</dbReference>
<feature type="domain" description="HTH iclR-type" evidence="4">
    <location>
        <begin position="13"/>
        <end position="74"/>
    </location>
</feature>
<comment type="caution">
    <text evidence="6">The sequence shown here is derived from an EMBL/GenBank/DDBJ whole genome shotgun (WGS) entry which is preliminary data.</text>
</comment>
<dbReference type="InterPro" id="IPR036390">
    <property type="entry name" value="WH_DNA-bd_sf"/>
</dbReference>
<dbReference type="GO" id="GO:0003677">
    <property type="term" value="F:DNA binding"/>
    <property type="evidence" value="ECO:0007669"/>
    <property type="project" value="UniProtKB-KW"/>
</dbReference>
<evidence type="ECO:0000313" key="6">
    <source>
        <dbReference type="EMBL" id="CPT42571.1"/>
    </source>
</evidence>
<sequence>MKVGYRLPVVVEVKSLARALDVLRAVTDSDAPLSATMVADYLGRDRVQIARTLHSLESAGFLERDGDRRYAPSPRVFGVSAQIAAARLRTFGTEALRQTVEATGESAFIAEVRGDSSVAVLERLVSGVSWVGRSFPLYCDDAGQALLWDCERDELELIFRDTDFVAYSSTTPTSTADFYQRLERSREAGYSLVDGESQPGVYAIAAPVRDFTRTVRCALHIQGPTHTLAPRARELGPTIRELAGQLSERLGWRPAVMR</sequence>
<keyword evidence="3" id="KW-0804">Transcription</keyword>
<dbReference type="InterPro" id="IPR029016">
    <property type="entry name" value="GAF-like_dom_sf"/>
</dbReference>
<dbReference type="Proteomes" id="UP000038487">
    <property type="component" value="Unassembled WGS sequence"/>
</dbReference>
<dbReference type="InterPro" id="IPR005471">
    <property type="entry name" value="Tscrpt_reg_IclR_N"/>
</dbReference>
<dbReference type="PANTHER" id="PTHR30136">
    <property type="entry name" value="HELIX-TURN-HELIX TRANSCRIPTIONAL REGULATOR, ICLR FAMILY"/>
    <property type="match status" value="1"/>
</dbReference>
<reference evidence="6 7" key="1">
    <citation type="submission" date="2015-03" db="EMBL/GenBank/DDBJ databases">
        <authorList>
            <consortium name="Pathogen Informatics"/>
            <person name="Murphy D."/>
        </authorList>
    </citation>
    <scope>NUCLEOTIDE SEQUENCE [LARGE SCALE GENOMIC DNA]</scope>
    <source>
        <strain evidence="6 7">PAP036</strain>
    </source>
</reference>
<evidence type="ECO:0000259" key="4">
    <source>
        <dbReference type="PROSITE" id="PS51077"/>
    </source>
</evidence>
<dbReference type="PROSITE" id="PS51078">
    <property type="entry name" value="ICLR_ED"/>
    <property type="match status" value="1"/>
</dbReference>
<dbReference type="Pfam" id="PF09339">
    <property type="entry name" value="HTH_IclR"/>
    <property type="match status" value="1"/>
</dbReference>
<evidence type="ECO:0000259" key="5">
    <source>
        <dbReference type="PROSITE" id="PS51078"/>
    </source>
</evidence>
<evidence type="ECO:0000313" key="7">
    <source>
        <dbReference type="Proteomes" id="UP000038487"/>
    </source>
</evidence>
<dbReference type="PROSITE" id="PS51077">
    <property type="entry name" value="HTH_ICLR"/>
    <property type="match status" value="1"/>
</dbReference>
<evidence type="ECO:0000256" key="1">
    <source>
        <dbReference type="ARBA" id="ARBA00023015"/>
    </source>
</evidence>
<dbReference type="Gene3D" id="1.10.10.10">
    <property type="entry name" value="Winged helix-like DNA-binding domain superfamily/Winged helix DNA-binding domain"/>
    <property type="match status" value="1"/>
</dbReference>
<protein>
    <submittedName>
        <fullName evidence="6">Transcriptional regulator, IclR</fullName>
    </submittedName>
</protein>
<proteinExistence type="predicted"/>
<dbReference type="AlphaFoldDB" id="A0AB33T7W1"/>
<feature type="domain" description="IclR-ED" evidence="5">
    <location>
        <begin position="75"/>
        <end position="252"/>
    </location>
</feature>
<dbReference type="InterPro" id="IPR050707">
    <property type="entry name" value="HTH_MetabolicPath_Reg"/>
</dbReference>
<organism evidence="6 7">
    <name type="scientific">Mycobacteroides abscessus</name>
    <dbReference type="NCBI Taxonomy" id="36809"/>
    <lineage>
        <taxon>Bacteria</taxon>
        <taxon>Bacillati</taxon>
        <taxon>Actinomycetota</taxon>
        <taxon>Actinomycetes</taxon>
        <taxon>Mycobacteriales</taxon>
        <taxon>Mycobacteriaceae</taxon>
        <taxon>Mycobacteroides</taxon>
    </lineage>
</organism>
<dbReference type="EMBL" id="CSUW01000007">
    <property type="protein sequence ID" value="CPT42571.1"/>
    <property type="molecule type" value="Genomic_DNA"/>
</dbReference>
<dbReference type="SUPFAM" id="SSF46785">
    <property type="entry name" value="Winged helix' DNA-binding domain"/>
    <property type="match status" value="1"/>
</dbReference>
<keyword evidence="2" id="KW-0238">DNA-binding</keyword>